<dbReference type="InterPro" id="IPR008621">
    <property type="entry name" value="Cbb3-typ_cyt_oxidase_comp"/>
</dbReference>
<keyword evidence="1" id="KW-0812">Transmembrane</keyword>
<gene>
    <name evidence="2" type="ORF">EDC61_102181</name>
</gene>
<dbReference type="AlphaFoldDB" id="A0A4R3K0H3"/>
<dbReference type="Proteomes" id="UP000295135">
    <property type="component" value="Unassembled WGS sequence"/>
</dbReference>
<keyword evidence="1" id="KW-1133">Transmembrane helix</keyword>
<feature type="transmembrane region" description="Helical" evidence="1">
    <location>
        <begin position="14"/>
        <end position="32"/>
    </location>
</feature>
<evidence type="ECO:0000313" key="2">
    <source>
        <dbReference type="EMBL" id="TCS73411.1"/>
    </source>
</evidence>
<name>A0A4R3K0H3_9PROT</name>
<dbReference type="Pfam" id="PF05545">
    <property type="entry name" value="FixQ"/>
    <property type="match status" value="1"/>
</dbReference>
<organism evidence="2 3">
    <name type="scientific">Sulfuritortus calidifontis</name>
    <dbReference type="NCBI Taxonomy" id="1914471"/>
    <lineage>
        <taxon>Bacteria</taxon>
        <taxon>Pseudomonadati</taxon>
        <taxon>Pseudomonadota</taxon>
        <taxon>Betaproteobacteria</taxon>
        <taxon>Nitrosomonadales</taxon>
        <taxon>Thiobacillaceae</taxon>
        <taxon>Sulfuritortus</taxon>
    </lineage>
</organism>
<evidence type="ECO:0000313" key="3">
    <source>
        <dbReference type="Proteomes" id="UP000295135"/>
    </source>
</evidence>
<keyword evidence="1" id="KW-0472">Membrane</keyword>
<comment type="caution">
    <text evidence="2">The sequence shown here is derived from an EMBL/GenBank/DDBJ whole genome shotgun (WGS) entry which is preliminary data.</text>
</comment>
<sequence>MLDWLAQAENAKPLGLVIFFVTFCAIVLWVYGSKKRGERLEQHKNIPFLDDEDESKDKSHG</sequence>
<evidence type="ECO:0000256" key="1">
    <source>
        <dbReference type="SAM" id="Phobius"/>
    </source>
</evidence>
<dbReference type="RefSeq" id="WP_338057662.1">
    <property type="nucleotide sequence ID" value="NZ_AP018721.1"/>
</dbReference>
<protein>
    <submittedName>
        <fullName evidence="2">Cbb3-type cytochrome oxidase subunit 3</fullName>
    </submittedName>
</protein>
<proteinExistence type="predicted"/>
<dbReference type="EMBL" id="SLZY01000002">
    <property type="protein sequence ID" value="TCS73411.1"/>
    <property type="molecule type" value="Genomic_DNA"/>
</dbReference>
<accession>A0A4R3K0H3</accession>
<reference evidence="2 3" key="1">
    <citation type="submission" date="2019-03" db="EMBL/GenBank/DDBJ databases">
        <title>Genomic Encyclopedia of Type Strains, Phase IV (KMG-IV): sequencing the most valuable type-strain genomes for metagenomic binning, comparative biology and taxonomic classification.</title>
        <authorList>
            <person name="Goeker M."/>
        </authorList>
    </citation>
    <scope>NUCLEOTIDE SEQUENCE [LARGE SCALE GENOMIC DNA]</scope>
    <source>
        <strain evidence="2 3">DSM 103923</strain>
    </source>
</reference>
<keyword evidence="3" id="KW-1185">Reference proteome</keyword>